<feature type="compositionally biased region" description="Basic residues" evidence="2">
    <location>
        <begin position="7"/>
        <end position="16"/>
    </location>
</feature>
<dbReference type="InterPro" id="IPR036237">
    <property type="entry name" value="Xyl_isomerase-like_sf"/>
</dbReference>
<name>A0ABN6YI95_9MICO</name>
<dbReference type="Pfam" id="PF01261">
    <property type="entry name" value="AP_endonuc_2"/>
    <property type="match status" value="1"/>
</dbReference>
<feature type="compositionally biased region" description="Basic and acidic residues" evidence="2">
    <location>
        <begin position="33"/>
        <end position="45"/>
    </location>
</feature>
<dbReference type="EMBL" id="AP027735">
    <property type="protein sequence ID" value="BDZ56694.1"/>
    <property type="molecule type" value="Genomic_DNA"/>
</dbReference>
<dbReference type="Proteomes" id="UP001321421">
    <property type="component" value="Chromosome"/>
</dbReference>
<organism evidence="4 5">
    <name type="scientific">Barrientosiimonas endolithica</name>
    <dbReference type="NCBI Taxonomy" id="1535208"/>
    <lineage>
        <taxon>Bacteria</taxon>
        <taxon>Bacillati</taxon>
        <taxon>Actinomycetota</taxon>
        <taxon>Actinomycetes</taxon>
        <taxon>Micrococcales</taxon>
        <taxon>Dermacoccaceae</taxon>
        <taxon>Barrientosiimonas</taxon>
    </lineage>
</organism>
<keyword evidence="5" id="KW-1185">Reference proteome</keyword>
<dbReference type="PANTHER" id="PTHR12110:SF47">
    <property type="match status" value="1"/>
</dbReference>
<protein>
    <recommendedName>
        <fullName evidence="3">Xylose isomerase-like TIM barrel domain-containing protein</fullName>
    </recommendedName>
</protein>
<dbReference type="Gene3D" id="3.20.20.150">
    <property type="entry name" value="Divalent-metal-dependent TIM barrel enzymes"/>
    <property type="match status" value="1"/>
</dbReference>
<reference evidence="5" key="1">
    <citation type="journal article" date="2019" name="Int. J. Syst. Evol. Microbiol.">
        <title>The Global Catalogue of Microorganisms (GCM) 10K type strain sequencing project: providing services to taxonomists for standard genome sequencing and annotation.</title>
        <authorList>
            <consortium name="The Broad Institute Genomics Platform"/>
            <consortium name="The Broad Institute Genome Sequencing Center for Infectious Disease"/>
            <person name="Wu L."/>
            <person name="Ma J."/>
        </authorList>
    </citation>
    <scope>NUCLEOTIDE SEQUENCE [LARGE SCALE GENOMIC DNA]</scope>
    <source>
        <strain evidence="5">NBRC 110608</strain>
    </source>
</reference>
<evidence type="ECO:0000256" key="1">
    <source>
        <dbReference type="ARBA" id="ARBA00023277"/>
    </source>
</evidence>
<evidence type="ECO:0000313" key="4">
    <source>
        <dbReference type="EMBL" id="BDZ56694.1"/>
    </source>
</evidence>
<evidence type="ECO:0000259" key="3">
    <source>
        <dbReference type="Pfam" id="PF01261"/>
    </source>
</evidence>
<feature type="region of interest" description="Disordered" evidence="2">
    <location>
        <begin position="1"/>
        <end position="69"/>
    </location>
</feature>
<dbReference type="PANTHER" id="PTHR12110">
    <property type="entry name" value="HYDROXYPYRUVATE ISOMERASE"/>
    <property type="match status" value="1"/>
</dbReference>
<evidence type="ECO:0000256" key="2">
    <source>
        <dbReference type="SAM" id="MobiDB-lite"/>
    </source>
</evidence>
<keyword evidence="1" id="KW-0119">Carbohydrate metabolism</keyword>
<sequence>MPDTPQPRKKGTRARPAKAVSQAAKRVRQAADPVRKTGDVRKPKPEPLAPPEPGRAPARTAPRVEPERRALQVPDAKVGLSTASVYPRGAASAFELAGRLGYDAVEVMVWTEPVSQEAGALRGLAELHEVEICSIHAPTLLLTQRVWGTEPWDKVDRSIELAEEVGASTVVLHPPFRWQRDYALEFVEGVAEREERTEVRLAVENMFPWRARAREMQAYLPHWDPVDVDYDHVTLDLSHTATAGSDALAMANALGDRLTHVHLADGSGSYKDEHLVPGRGTQPCAELLESLAAQDFSGSIVVEVGTRRLDDEQRELDLAEALAFARLHFAAPADRGATNAPGLGSVGRRGARRR</sequence>
<accession>A0ABN6YI95</accession>
<dbReference type="SUPFAM" id="SSF51658">
    <property type="entry name" value="Xylose isomerase-like"/>
    <property type="match status" value="1"/>
</dbReference>
<proteinExistence type="predicted"/>
<feature type="domain" description="Xylose isomerase-like TIM barrel" evidence="3">
    <location>
        <begin position="94"/>
        <end position="326"/>
    </location>
</feature>
<gene>
    <name evidence="4" type="ORF">GCM10025872_03510</name>
</gene>
<evidence type="ECO:0000313" key="5">
    <source>
        <dbReference type="Proteomes" id="UP001321421"/>
    </source>
</evidence>
<dbReference type="InterPro" id="IPR050312">
    <property type="entry name" value="IolE/XylAMocC-like"/>
</dbReference>
<dbReference type="InterPro" id="IPR013022">
    <property type="entry name" value="Xyl_isomerase-like_TIM-brl"/>
</dbReference>